<evidence type="ECO:0000256" key="2">
    <source>
        <dbReference type="ARBA" id="ARBA00022771"/>
    </source>
</evidence>
<proteinExistence type="predicted"/>
<accession>A0A922DN28</accession>
<evidence type="ECO:0000256" key="3">
    <source>
        <dbReference type="ARBA" id="ARBA00022833"/>
    </source>
</evidence>
<name>A0A922DN28_CARIL</name>
<dbReference type="EMBL" id="CM031835">
    <property type="protein sequence ID" value="KAG6687272.1"/>
    <property type="molecule type" value="Genomic_DNA"/>
</dbReference>
<dbReference type="Proteomes" id="UP000811246">
    <property type="component" value="Chromosome 11"/>
</dbReference>
<gene>
    <name evidence="6" type="ORF">I3842_11G062900</name>
</gene>
<dbReference type="AlphaFoldDB" id="A0A922DN28"/>
<keyword evidence="1" id="KW-0479">Metal-binding</keyword>
<protein>
    <recommendedName>
        <fullName evidence="5">GRF-type domain-containing protein</fullName>
    </recommendedName>
</protein>
<sequence>MESSQSSSCVVDALQMESPTCWCGLKAPLKASHTSKHPGRKFYACSKYNMGEAKYQFFIWADILQRVERKFAQQRMQFEKGRTIYCCASMKSRKRKIN</sequence>
<dbReference type="InterPro" id="IPR010666">
    <property type="entry name" value="Znf_GRF"/>
</dbReference>
<dbReference type="PANTHER" id="PTHR33248">
    <property type="entry name" value="ZINC ION-BINDING PROTEIN"/>
    <property type="match status" value="1"/>
</dbReference>
<dbReference type="PROSITE" id="PS51999">
    <property type="entry name" value="ZF_GRF"/>
    <property type="match status" value="1"/>
</dbReference>
<evidence type="ECO:0000313" key="6">
    <source>
        <dbReference type="EMBL" id="KAG6687272.1"/>
    </source>
</evidence>
<reference evidence="6" key="1">
    <citation type="submission" date="2021-01" db="EMBL/GenBank/DDBJ databases">
        <authorList>
            <person name="Lovell J.T."/>
            <person name="Bentley N."/>
            <person name="Bhattarai G."/>
            <person name="Jenkins J.W."/>
            <person name="Sreedasyam A."/>
            <person name="Alarcon Y."/>
            <person name="Bock C."/>
            <person name="Boston L."/>
            <person name="Carlson J."/>
            <person name="Cervantes K."/>
            <person name="Clermont K."/>
            <person name="Krom N."/>
            <person name="Kubenka K."/>
            <person name="Mamidi S."/>
            <person name="Mattison C."/>
            <person name="Monteros M."/>
            <person name="Pisani C."/>
            <person name="Plott C."/>
            <person name="Rajasekar S."/>
            <person name="Rhein H.S."/>
            <person name="Rohla C."/>
            <person name="Song M."/>
            <person name="Hilaire R.S."/>
            <person name="Shu S."/>
            <person name="Wells L."/>
            <person name="Wang X."/>
            <person name="Webber J."/>
            <person name="Heerema R.J."/>
            <person name="Klein P."/>
            <person name="Conner P."/>
            <person name="Grauke L."/>
            <person name="Grimwood J."/>
            <person name="Schmutz J."/>
            <person name="Randall J.J."/>
        </authorList>
    </citation>
    <scope>NUCLEOTIDE SEQUENCE</scope>
    <source>
        <tissue evidence="6">Leaf</tissue>
    </source>
</reference>
<organism evidence="6 7">
    <name type="scientific">Carya illinoinensis</name>
    <name type="common">Pecan</name>
    <dbReference type="NCBI Taxonomy" id="32201"/>
    <lineage>
        <taxon>Eukaryota</taxon>
        <taxon>Viridiplantae</taxon>
        <taxon>Streptophyta</taxon>
        <taxon>Embryophyta</taxon>
        <taxon>Tracheophyta</taxon>
        <taxon>Spermatophyta</taxon>
        <taxon>Magnoliopsida</taxon>
        <taxon>eudicotyledons</taxon>
        <taxon>Gunneridae</taxon>
        <taxon>Pentapetalae</taxon>
        <taxon>rosids</taxon>
        <taxon>fabids</taxon>
        <taxon>Fagales</taxon>
        <taxon>Juglandaceae</taxon>
        <taxon>Carya</taxon>
    </lineage>
</organism>
<evidence type="ECO:0000256" key="1">
    <source>
        <dbReference type="ARBA" id="ARBA00022723"/>
    </source>
</evidence>
<keyword evidence="2 4" id="KW-0863">Zinc-finger</keyword>
<evidence type="ECO:0000259" key="5">
    <source>
        <dbReference type="PROSITE" id="PS51999"/>
    </source>
</evidence>
<feature type="domain" description="GRF-type" evidence="5">
    <location>
        <begin position="21"/>
        <end position="64"/>
    </location>
</feature>
<evidence type="ECO:0000256" key="4">
    <source>
        <dbReference type="PROSITE-ProRule" id="PRU01343"/>
    </source>
</evidence>
<dbReference type="Pfam" id="PF06839">
    <property type="entry name" value="Zn_ribbon_GRF"/>
    <property type="match status" value="1"/>
</dbReference>
<comment type="caution">
    <text evidence="6">The sequence shown here is derived from an EMBL/GenBank/DDBJ whole genome shotgun (WGS) entry which is preliminary data.</text>
</comment>
<keyword evidence="3" id="KW-0862">Zinc</keyword>
<evidence type="ECO:0000313" key="7">
    <source>
        <dbReference type="Proteomes" id="UP000811246"/>
    </source>
</evidence>
<dbReference type="GO" id="GO:0008270">
    <property type="term" value="F:zinc ion binding"/>
    <property type="evidence" value="ECO:0007669"/>
    <property type="project" value="UniProtKB-KW"/>
</dbReference>